<dbReference type="InterPro" id="IPR004864">
    <property type="entry name" value="LEA_2"/>
</dbReference>
<keyword evidence="3 5" id="KW-1133">Transmembrane helix</keyword>
<evidence type="ECO:0000259" key="6">
    <source>
        <dbReference type="Pfam" id="PF03168"/>
    </source>
</evidence>
<reference evidence="7" key="1">
    <citation type="submission" date="2019-11" db="EMBL/GenBank/DDBJ databases">
        <authorList>
            <person name="Liu Y."/>
            <person name="Hou J."/>
            <person name="Li T.-Q."/>
            <person name="Guan C.-H."/>
            <person name="Wu X."/>
            <person name="Wu H.-Z."/>
            <person name="Ling F."/>
            <person name="Zhang R."/>
            <person name="Shi X.-G."/>
            <person name="Ren J.-P."/>
            <person name="Chen E.-F."/>
            <person name="Sun J.-M."/>
        </authorList>
    </citation>
    <scope>NUCLEOTIDE SEQUENCE</scope>
    <source>
        <strain evidence="7">Adult_tree_wgs_1</strain>
        <tissue evidence="7">Leaves</tissue>
    </source>
</reference>
<protein>
    <recommendedName>
        <fullName evidence="6">Late embryogenesis abundant protein LEA-2 subgroup domain-containing protein</fullName>
    </recommendedName>
</protein>
<sequence length="199" mass="22099">MANPAPPPSAAKPRHSVLVRTIAMVLLALIVLVGVAVLIIWVAVKPKRLVYTIEDASIHGFNLTNNHLNATFNLVIRSYNPNSKVSIYYDKVEVLVSYDDQTVAFNAVAPFFQPRRNVTHLGVKLVAQDVALFGAVAKDLGLEKSAGEVELDVRVKAKIRFKVGVWKSRHRTMRILCSPTLVHFSSSKSFDRTYCDIDV</sequence>
<gene>
    <name evidence="7" type="ORF">RHSIM_Rhsim13G0101800</name>
</gene>
<evidence type="ECO:0000256" key="3">
    <source>
        <dbReference type="ARBA" id="ARBA00022989"/>
    </source>
</evidence>
<evidence type="ECO:0000256" key="1">
    <source>
        <dbReference type="ARBA" id="ARBA00004167"/>
    </source>
</evidence>
<dbReference type="Pfam" id="PF03168">
    <property type="entry name" value="LEA_2"/>
    <property type="match status" value="1"/>
</dbReference>
<dbReference type="PANTHER" id="PTHR31234:SF39">
    <property type="entry name" value="HARPIN-INDUCED PROTEIN 1 CONTAINING PROTEIN, EXPRESSED"/>
    <property type="match status" value="1"/>
</dbReference>
<evidence type="ECO:0000256" key="5">
    <source>
        <dbReference type="SAM" id="Phobius"/>
    </source>
</evidence>
<organism evidence="7 8">
    <name type="scientific">Rhododendron simsii</name>
    <name type="common">Sims's rhododendron</name>
    <dbReference type="NCBI Taxonomy" id="118357"/>
    <lineage>
        <taxon>Eukaryota</taxon>
        <taxon>Viridiplantae</taxon>
        <taxon>Streptophyta</taxon>
        <taxon>Embryophyta</taxon>
        <taxon>Tracheophyta</taxon>
        <taxon>Spermatophyta</taxon>
        <taxon>Magnoliopsida</taxon>
        <taxon>eudicotyledons</taxon>
        <taxon>Gunneridae</taxon>
        <taxon>Pentapetalae</taxon>
        <taxon>asterids</taxon>
        <taxon>Ericales</taxon>
        <taxon>Ericaceae</taxon>
        <taxon>Ericoideae</taxon>
        <taxon>Rhodoreae</taxon>
        <taxon>Rhododendron</taxon>
    </lineage>
</organism>
<dbReference type="AlphaFoldDB" id="A0A834G5M3"/>
<dbReference type="GO" id="GO:0098542">
    <property type="term" value="P:defense response to other organism"/>
    <property type="evidence" value="ECO:0007669"/>
    <property type="project" value="InterPro"/>
</dbReference>
<dbReference type="PANTHER" id="PTHR31234">
    <property type="entry name" value="LATE EMBRYOGENESIS ABUNDANT (LEA) HYDROXYPROLINE-RICH GLYCOPROTEIN FAMILY"/>
    <property type="match status" value="1"/>
</dbReference>
<comment type="subcellular location">
    <subcellularLocation>
        <location evidence="1">Membrane</location>
        <topology evidence="1">Single-pass membrane protein</topology>
    </subcellularLocation>
</comment>
<feature type="domain" description="Late embryogenesis abundant protein LEA-2 subgroup" evidence="6">
    <location>
        <begin position="76"/>
        <end position="174"/>
    </location>
</feature>
<evidence type="ECO:0000256" key="2">
    <source>
        <dbReference type="ARBA" id="ARBA00022692"/>
    </source>
</evidence>
<keyword evidence="2 5" id="KW-0812">Transmembrane</keyword>
<keyword evidence="4 5" id="KW-0472">Membrane</keyword>
<dbReference type="Proteomes" id="UP000626092">
    <property type="component" value="Unassembled WGS sequence"/>
</dbReference>
<feature type="transmembrane region" description="Helical" evidence="5">
    <location>
        <begin position="22"/>
        <end position="44"/>
    </location>
</feature>
<dbReference type="GO" id="GO:0005886">
    <property type="term" value="C:plasma membrane"/>
    <property type="evidence" value="ECO:0007669"/>
    <property type="project" value="TreeGrafter"/>
</dbReference>
<dbReference type="OrthoDB" id="669838at2759"/>
<evidence type="ECO:0000256" key="4">
    <source>
        <dbReference type="ARBA" id="ARBA00023136"/>
    </source>
</evidence>
<dbReference type="InterPro" id="IPR044839">
    <property type="entry name" value="NDR1-like"/>
</dbReference>
<evidence type="ECO:0000313" key="7">
    <source>
        <dbReference type="EMBL" id="KAF7120168.1"/>
    </source>
</evidence>
<name>A0A834G5M3_RHOSS</name>
<comment type="caution">
    <text evidence="7">The sequence shown here is derived from an EMBL/GenBank/DDBJ whole genome shotgun (WGS) entry which is preliminary data.</text>
</comment>
<evidence type="ECO:0000313" key="8">
    <source>
        <dbReference type="Proteomes" id="UP000626092"/>
    </source>
</evidence>
<dbReference type="EMBL" id="WJXA01000013">
    <property type="protein sequence ID" value="KAF7120168.1"/>
    <property type="molecule type" value="Genomic_DNA"/>
</dbReference>
<accession>A0A834G5M3</accession>
<keyword evidence="8" id="KW-1185">Reference proteome</keyword>
<proteinExistence type="predicted"/>